<accession>A0A8W8MSE6</accession>
<dbReference type="Gene3D" id="2.120.10.30">
    <property type="entry name" value="TolB, C-terminal domain"/>
    <property type="match status" value="3"/>
</dbReference>
<evidence type="ECO:0000256" key="2">
    <source>
        <dbReference type="ARBA" id="ARBA00022729"/>
    </source>
</evidence>
<dbReference type="Pfam" id="PF00058">
    <property type="entry name" value="Ldl_recept_b"/>
    <property type="match status" value="1"/>
</dbReference>
<dbReference type="PANTHER" id="PTHR46513">
    <property type="entry name" value="VITELLOGENIN RECEPTOR-LIKE PROTEIN-RELATED-RELATED"/>
    <property type="match status" value="1"/>
</dbReference>
<dbReference type="GO" id="GO:0005886">
    <property type="term" value="C:plasma membrane"/>
    <property type="evidence" value="ECO:0007669"/>
    <property type="project" value="TreeGrafter"/>
</dbReference>
<keyword evidence="4" id="KW-1015">Disulfide bond</keyword>
<dbReference type="GO" id="GO:0017147">
    <property type="term" value="F:Wnt-protein binding"/>
    <property type="evidence" value="ECO:0007669"/>
    <property type="project" value="TreeGrafter"/>
</dbReference>
<keyword evidence="11" id="KW-1185">Reference proteome</keyword>
<feature type="transmembrane region" description="Helical" evidence="8">
    <location>
        <begin position="1241"/>
        <end position="1264"/>
    </location>
</feature>
<keyword evidence="8" id="KW-1133">Transmembrane helix</keyword>
<dbReference type="SUPFAM" id="SSF63825">
    <property type="entry name" value="YWTD domain"/>
    <property type="match status" value="2"/>
</dbReference>
<protein>
    <recommendedName>
        <fullName evidence="9">Sushi domain-containing protein</fullName>
    </recommendedName>
</protein>
<dbReference type="EnsemblMetazoa" id="G34840.2">
    <property type="protein sequence ID" value="G34840.2:cds"/>
    <property type="gene ID" value="G34840"/>
</dbReference>
<evidence type="ECO:0000256" key="3">
    <source>
        <dbReference type="ARBA" id="ARBA00022737"/>
    </source>
</evidence>
<keyword evidence="8" id="KW-0812">Transmembrane</keyword>
<feature type="domain" description="Sushi" evidence="9">
    <location>
        <begin position="822"/>
        <end position="878"/>
    </location>
</feature>
<dbReference type="InterPro" id="IPR000033">
    <property type="entry name" value="LDLR_classB_rpt"/>
</dbReference>
<dbReference type="Proteomes" id="UP000005408">
    <property type="component" value="Unassembled WGS sequence"/>
</dbReference>
<dbReference type="PANTHER" id="PTHR46513:SF44">
    <property type="entry name" value="LDL RECEPTOR RELATED PROTEIN 4"/>
    <property type="match status" value="1"/>
</dbReference>
<keyword evidence="5" id="KW-0325">Glycoprotein</keyword>
<dbReference type="SUPFAM" id="SSF57535">
    <property type="entry name" value="Complement control module/SCR domain"/>
    <property type="match status" value="4"/>
</dbReference>
<dbReference type="SMART" id="SM00135">
    <property type="entry name" value="LY"/>
    <property type="match status" value="7"/>
</dbReference>
<dbReference type="Pfam" id="PF00084">
    <property type="entry name" value="Sushi"/>
    <property type="match status" value="5"/>
</dbReference>
<dbReference type="InterPro" id="IPR035976">
    <property type="entry name" value="Sushi/SCR/CCP_sf"/>
</dbReference>
<keyword evidence="3" id="KW-0677">Repeat</keyword>
<evidence type="ECO:0000313" key="11">
    <source>
        <dbReference type="Proteomes" id="UP000005408"/>
    </source>
</evidence>
<feature type="domain" description="Sushi" evidence="9">
    <location>
        <begin position="1048"/>
        <end position="1110"/>
    </location>
</feature>
<evidence type="ECO:0000256" key="6">
    <source>
        <dbReference type="PROSITE-ProRule" id="PRU00302"/>
    </source>
</evidence>
<dbReference type="CDD" id="cd00033">
    <property type="entry name" value="CCP"/>
    <property type="match status" value="4"/>
</dbReference>
<dbReference type="GO" id="GO:0042813">
    <property type="term" value="F:Wnt receptor activity"/>
    <property type="evidence" value="ECO:0007669"/>
    <property type="project" value="TreeGrafter"/>
</dbReference>
<evidence type="ECO:0000256" key="4">
    <source>
        <dbReference type="ARBA" id="ARBA00023157"/>
    </source>
</evidence>
<reference evidence="10" key="1">
    <citation type="submission" date="2022-08" db="UniProtKB">
        <authorList>
            <consortium name="EnsemblMetazoa"/>
        </authorList>
    </citation>
    <scope>IDENTIFICATION</scope>
    <source>
        <strain evidence="10">05x7-T-G4-1.051#20</strain>
    </source>
</reference>
<feature type="domain" description="Sushi" evidence="9">
    <location>
        <begin position="932"/>
        <end position="994"/>
    </location>
</feature>
<comment type="caution">
    <text evidence="6">Lacks conserved residue(s) required for the propagation of feature annotation.</text>
</comment>
<keyword evidence="1" id="KW-0245">EGF-like domain</keyword>
<name>A0A8W8MSE6_MAGGI</name>
<organism evidence="10 11">
    <name type="scientific">Magallana gigas</name>
    <name type="common">Pacific oyster</name>
    <name type="synonym">Crassostrea gigas</name>
    <dbReference type="NCBI Taxonomy" id="29159"/>
    <lineage>
        <taxon>Eukaryota</taxon>
        <taxon>Metazoa</taxon>
        <taxon>Spiralia</taxon>
        <taxon>Lophotrochozoa</taxon>
        <taxon>Mollusca</taxon>
        <taxon>Bivalvia</taxon>
        <taxon>Autobranchia</taxon>
        <taxon>Pteriomorphia</taxon>
        <taxon>Ostreida</taxon>
        <taxon>Ostreoidea</taxon>
        <taxon>Ostreidae</taxon>
        <taxon>Magallana</taxon>
    </lineage>
</organism>
<evidence type="ECO:0000256" key="5">
    <source>
        <dbReference type="ARBA" id="ARBA00023180"/>
    </source>
</evidence>
<dbReference type="PROSITE" id="PS51120">
    <property type="entry name" value="LDLRB"/>
    <property type="match status" value="4"/>
</dbReference>
<dbReference type="InterPro" id="IPR000436">
    <property type="entry name" value="Sushi_SCR_CCP_dom"/>
</dbReference>
<evidence type="ECO:0000256" key="1">
    <source>
        <dbReference type="ARBA" id="ARBA00022536"/>
    </source>
</evidence>
<dbReference type="PROSITE" id="PS50923">
    <property type="entry name" value="SUSHI"/>
    <property type="match status" value="3"/>
</dbReference>
<keyword evidence="2" id="KW-0732">Signal</keyword>
<dbReference type="GO" id="GO:0060070">
    <property type="term" value="P:canonical Wnt signaling pathway"/>
    <property type="evidence" value="ECO:0007669"/>
    <property type="project" value="TreeGrafter"/>
</dbReference>
<dbReference type="FunFam" id="2.120.10.30:FF:000241">
    <property type="entry name" value="Low-density lipoprotein receptor-related protein 6"/>
    <property type="match status" value="1"/>
</dbReference>
<evidence type="ECO:0000259" key="9">
    <source>
        <dbReference type="PROSITE" id="PS50923"/>
    </source>
</evidence>
<dbReference type="SMART" id="SM00032">
    <property type="entry name" value="CCP"/>
    <property type="match status" value="7"/>
</dbReference>
<dbReference type="SUPFAM" id="SSF57184">
    <property type="entry name" value="Growth factor receptor domain"/>
    <property type="match status" value="1"/>
</dbReference>
<evidence type="ECO:0000313" key="10">
    <source>
        <dbReference type="EnsemblMetazoa" id="G34840.2:cds"/>
    </source>
</evidence>
<feature type="repeat" description="LDL-receptor class B" evidence="7">
    <location>
        <begin position="646"/>
        <end position="689"/>
    </location>
</feature>
<evidence type="ECO:0000256" key="7">
    <source>
        <dbReference type="PROSITE-ProRule" id="PRU00461"/>
    </source>
</evidence>
<dbReference type="InterPro" id="IPR050778">
    <property type="entry name" value="Cueball_EGF_LRP_Nidogen"/>
</dbReference>
<sequence length="1325" mass="146122">MASDPKEAVIFASIKDAIYIYHNFSIWQNASPDFSIQFRGKSASLGQIAFDFASKNLYWCDSLLHWIAMKPAYNFNHTIYKVIVHKDLNQPEGLALDPEEKLMFFSDNEPNCRIEKASLDGRNRVVIVHNGLSRVFSLTVDTTNNRLFWADHVRQTLESCSYDGTNRRVIRRMNSMAITGLTYFQNTLHVVSSVSKLMFGVDTTSGSVLYSRAFLSVQPFTILAYDAENPGSFNNQCLALRCEHMCINIQSGPKCVCSEGFQLNEDATTCIDRSWFYERGFIVSNASLFAMHEVHSTSGQSNEYYHLSVSGDIIGTFAVDSNSDIIYYYDSRSNSLKKLDIISQQASTIASISSAKDMMFDWIANLLGWIETTNLNNPSSLQYDVSSNRLYWLDITILKSALTNGTDIKSHIITSGATEIFVYKGFFGWISGNKIYFARKTATSAEDELNTVENSKDVALFDALLQQDRRGTCDILNGGCGEICIPEENGRRCECDVGLQLQTDQSCDSEILLESFIVVIDYTHRRILQIDLQNGTVVKLPISINRAPGLVFDKSTMTLFYAEASSNTITSTTLHGQNSTLFYATGFAHADRLAIDYSTGNLYYTAVGPSTSQSYIGVLHRSTSLHKTLLSNLHSPRDIALYPSKGYMFWTEFGNITEIGRTSMDGTSKLYIATTQIGWPNGLTIDFTSSRLYWTDGQNNRIESSDLNGGNRQVLATDSDAHLMSIVIHGQYLYYTAWNRQRITKMDKRTGSKVVFMSNHPELGRLDSLDIYGDESQDVSISCSNKNGFCSTFCFPTPTGRTCGCQDNFNIQSDQLTCEGVSRCPTVLQNLNFLDCQPYPGQSCNFECKTGYRLAINTSVSCGSSGQWNLQTDTLCEAILCPVSLGTAVLSPNCNRRIGDSCSFSCTDGYRPTTSTNLVCTTDGTWNMDTNTLCSPILCPVSLGTAVLSTNCSRSIGDSCSFSCTDGYRPTTSTNLVCTTDGTWNVGTNTLCSPILCPVTLPKAVLSPNCSRRIGDSCPFSCTDGNLTATSTNVVCTTSGSWNLDTNTLCSDSQCSKNIDNGQFINCQYSSGESCRYECYDPFEVNPSVKNVTCSANGKWSHDMDELCVKLCSPTIKNGNLETKCQRKIGNSCLFTCDNNYKSSIVSENIVCTTGGTWNENTNVLCQLITCPIEVINGNVSSSCRGMIGEKCDVICRNNALIKTVPIVCLSSGDWDKDTSVLCSEHVETRTTPEEQTDNSVYVYAGLSVAGVVVVVSVVIGIYCMKKRRDNSTGNPYEGHATRTESSGYSTFGNVGFDDYSTIEDIGDPNKNPYLTAIADNESHN</sequence>
<feature type="repeat" description="LDL-receptor class B" evidence="7">
    <location>
        <begin position="145"/>
        <end position="187"/>
    </location>
</feature>
<dbReference type="InterPro" id="IPR011042">
    <property type="entry name" value="6-blade_b-propeller_TolB-like"/>
</dbReference>
<evidence type="ECO:0000256" key="8">
    <source>
        <dbReference type="SAM" id="Phobius"/>
    </source>
</evidence>
<feature type="repeat" description="LDL-receptor class B" evidence="7">
    <location>
        <begin position="690"/>
        <end position="732"/>
    </location>
</feature>
<keyword evidence="6" id="KW-0768">Sushi</keyword>
<dbReference type="InterPro" id="IPR000742">
    <property type="entry name" value="EGF"/>
</dbReference>
<feature type="repeat" description="LDL-receptor class B" evidence="7">
    <location>
        <begin position="101"/>
        <end position="144"/>
    </location>
</feature>
<dbReference type="SMART" id="SM00181">
    <property type="entry name" value="EGF"/>
    <property type="match status" value="3"/>
</dbReference>
<dbReference type="InterPro" id="IPR009030">
    <property type="entry name" value="Growth_fac_rcpt_cys_sf"/>
</dbReference>
<keyword evidence="8" id="KW-0472">Membrane</keyword>
<dbReference type="Gene3D" id="2.10.70.10">
    <property type="entry name" value="Complement Module, domain 1"/>
    <property type="match status" value="3"/>
</dbReference>
<proteinExistence type="predicted"/>